<evidence type="ECO:0000313" key="2">
    <source>
        <dbReference type="Proteomes" id="UP001500151"/>
    </source>
</evidence>
<organism evidence="1 2">
    <name type="scientific">Streptomyces vastus</name>
    <dbReference type="NCBI Taxonomy" id="285451"/>
    <lineage>
        <taxon>Bacteria</taxon>
        <taxon>Bacillati</taxon>
        <taxon>Actinomycetota</taxon>
        <taxon>Actinomycetes</taxon>
        <taxon>Kitasatosporales</taxon>
        <taxon>Streptomycetaceae</taxon>
        <taxon>Streptomyces</taxon>
    </lineage>
</organism>
<accession>A0ABP6E4T8</accession>
<keyword evidence="2" id="KW-1185">Reference proteome</keyword>
<comment type="caution">
    <text evidence="1">The sequence shown here is derived from an EMBL/GenBank/DDBJ whole genome shotgun (WGS) entry which is preliminary data.</text>
</comment>
<protein>
    <submittedName>
        <fullName evidence="1">Uncharacterized protein</fullName>
    </submittedName>
</protein>
<dbReference type="Proteomes" id="UP001500151">
    <property type="component" value="Unassembled WGS sequence"/>
</dbReference>
<gene>
    <name evidence="1" type="ORF">GCM10010307_70370</name>
</gene>
<evidence type="ECO:0000313" key="1">
    <source>
        <dbReference type="EMBL" id="GAA2656619.1"/>
    </source>
</evidence>
<dbReference type="EMBL" id="BAAASJ010000113">
    <property type="protein sequence ID" value="GAA2656619.1"/>
    <property type="molecule type" value="Genomic_DNA"/>
</dbReference>
<dbReference type="RefSeq" id="WP_344395325.1">
    <property type="nucleotide sequence ID" value="NZ_BAAASJ010000113.1"/>
</dbReference>
<reference evidence="2" key="1">
    <citation type="journal article" date="2019" name="Int. J. Syst. Evol. Microbiol.">
        <title>The Global Catalogue of Microorganisms (GCM) 10K type strain sequencing project: providing services to taxonomists for standard genome sequencing and annotation.</title>
        <authorList>
            <consortium name="The Broad Institute Genomics Platform"/>
            <consortium name="The Broad Institute Genome Sequencing Center for Infectious Disease"/>
            <person name="Wu L."/>
            <person name="Ma J."/>
        </authorList>
    </citation>
    <scope>NUCLEOTIDE SEQUENCE [LARGE SCALE GENOMIC DNA]</scope>
    <source>
        <strain evidence="2">JCM 4524</strain>
    </source>
</reference>
<sequence>MSNKQLRPTELPIPELAAAYVQAGETLFLALHDDIAARARLAHPEAAYLEVSLHPSDDIELHGIWGAQEPGRDTCRLLYDPHDEAAEDWQDGPLDLDELVEDLSRILSHSLLQRWGVVQPHPLYEHRNRRRWVVLPAADRAATVAEVVRRHVPDAESLICRFEVDHGGIAVGFEQLTLSGGKTISIPCPRCSPETDDSLWPHDVSHELAHLLGQLYALPHLRSRHLTPCVDFASDHEGHLWQLVFPYREPDSIKATSPRS</sequence>
<name>A0ABP6E4T8_9ACTN</name>
<proteinExistence type="predicted"/>